<keyword evidence="2" id="KW-1185">Reference proteome</keyword>
<evidence type="ECO:0000313" key="2">
    <source>
        <dbReference type="Proteomes" id="UP000015100"/>
    </source>
</evidence>
<accession>S8C5V5</accession>
<reference evidence="1 2" key="1">
    <citation type="journal article" date="2013" name="PLoS Genet.">
        <title>Genomic mechanisms accounting for the adaptation to parasitism in nematode-trapping fungi.</title>
        <authorList>
            <person name="Meerupati T."/>
            <person name="Andersson K.M."/>
            <person name="Friman E."/>
            <person name="Kumar D."/>
            <person name="Tunlid A."/>
            <person name="Ahren D."/>
        </authorList>
    </citation>
    <scope>NUCLEOTIDE SEQUENCE [LARGE SCALE GENOMIC DNA]</scope>
    <source>
        <strain evidence="1 2">CBS 200.50</strain>
    </source>
</reference>
<gene>
    <name evidence="1" type="ORF">H072_2911</name>
</gene>
<organism evidence="1 2">
    <name type="scientific">Dactylellina haptotyla (strain CBS 200.50)</name>
    <name type="common">Nematode-trapping fungus</name>
    <name type="synonym">Monacrosporium haptotylum</name>
    <dbReference type="NCBI Taxonomy" id="1284197"/>
    <lineage>
        <taxon>Eukaryota</taxon>
        <taxon>Fungi</taxon>
        <taxon>Dikarya</taxon>
        <taxon>Ascomycota</taxon>
        <taxon>Pezizomycotina</taxon>
        <taxon>Orbiliomycetes</taxon>
        <taxon>Orbiliales</taxon>
        <taxon>Orbiliaceae</taxon>
        <taxon>Dactylellina</taxon>
    </lineage>
</organism>
<dbReference type="HOGENOM" id="CLU_1441003_0_0_1"/>
<protein>
    <submittedName>
        <fullName evidence="1">Uncharacterized protein</fullName>
    </submittedName>
</protein>
<proteinExistence type="predicted"/>
<dbReference type="EMBL" id="AQGS01000089">
    <property type="protein sequence ID" value="EPS43082.1"/>
    <property type="molecule type" value="Genomic_DNA"/>
</dbReference>
<dbReference type="AlphaFoldDB" id="S8C5V5"/>
<evidence type="ECO:0000313" key="1">
    <source>
        <dbReference type="EMBL" id="EPS43082.1"/>
    </source>
</evidence>
<comment type="caution">
    <text evidence="1">The sequence shown here is derived from an EMBL/GenBank/DDBJ whole genome shotgun (WGS) entry which is preliminary data.</text>
</comment>
<reference evidence="2" key="2">
    <citation type="submission" date="2013-04" db="EMBL/GenBank/DDBJ databases">
        <title>Genomic mechanisms accounting for the adaptation to parasitism in nematode-trapping fungi.</title>
        <authorList>
            <person name="Ahren D.G."/>
        </authorList>
    </citation>
    <scope>NUCLEOTIDE SEQUENCE [LARGE SCALE GENOMIC DNA]</scope>
    <source>
        <strain evidence="2">CBS 200.50</strain>
    </source>
</reference>
<name>S8C5V5_DACHA</name>
<sequence length="188" mass="21121">MKRLIRQALYTSDQNRSILLPISQSIIAAIRDDERQWIQRCDPGLQLRRPRIYSVSPCHPRPGEEVLPVNREHGARKTRRISDEYFARMVQKARPQYEEAIIVPAKVHLRFVPSVVVEGMGRVVPNPGTLAAIEPGLRHLAYPFQGGNAWDYQFQAVNQVKFLGGAAASMHLSEPNSPSCPAVGFKSL</sequence>
<dbReference type="Proteomes" id="UP000015100">
    <property type="component" value="Unassembled WGS sequence"/>
</dbReference>